<dbReference type="AlphaFoldDB" id="A0A2C9D7F3"/>
<protein>
    <recommendedName>
        <fullName evidence="3">Antifreeze protein, type I</fullName>
    </recommendedName>
</protein>
<dbReference type="EMBL" id="LT960614">
    <property type="protein sequence ID" value="SON55465.1"/>
    <property type="molecule type" value="Genomic_DNA"/>
</dbReference>
<dbReference type="OrthoDB" id="8455046at2"/>
<evidence type="ECO:0008006" key="3">
    <source>
        <dbReference type="Google" id="ProtNLM"/>
    </source>
</evidence>
<dbReference type="RefSeq" id="WP_099555973.1">
    <property type="nucleotide sequence ID" value="NZ_LT960614.1"/>
</dbReference>
<sequence>MKNRAYKVFTPLPFHTYWQSNLDVARLAFESQMVIGLRLASFAGMWQMPAGEARRMISEKPPAFAQAAMAAGSAAITGASPERVVGAAVKSLRTHTSSNLRRLARPKSG</sequence>
<proteinExistence type="predicted"/>
<name>A0A2C9D7F3_9HYPH</name>
<evidence type="ECO:0000313" key="1">
    <source>
        <dbReference type="EMBL" id="SON55465.1"/>
    </source>
</evidence>
<gene>
    <name evidence="1" type="ORF">HDIA_1924</name>
</gene>
<dbReference type="KEGG" id="hdi:HDIA_1924"/>
<dbReference type="Proteomes" id="UP000223606">
    <property type="component" value="Chromosome 1"/>
</dbReference>
<reference evidence="2" key="1">
    <citation type="submission" date="2017-09" db="EMBL/GenBank/DDBJ databases">
        <title>Genome sequence of Nannocystis excedens DSM 71.</title>
        <authorList>
            <person name="Blom J."/>
        </authorList>
    </citation>
    <scope>NUCLEOTIDE SEQUENCE [LARGE SCALE GENOMIC DNA]</scope>
    <source>
        <strain evidence="2">type strain: E19</strain>
    </source>
</reference>
<organism evidence="1 2">
    <name type="scientific">Hartmannibacter diazotrophicus</name>
    <dbReference type="NCBI Taxonomy" id="1482074"/>
    <lineage>
        <taxon>Bacteria</taxon>
        <taxon>Pseudomonadati</taxon>
        <taxon>Pseudomonadota</taxon>
        <taxon>Alphaproteobacteria</taxon>
        <taxon>Hyphomicrobiales</taxon>
        <taxon>Pleomorphomonadaceae</taxon>
        <taxon>Hartmannibacter</taxon>
    </lineage>
</organism>
<accession>A0A2C9D7F3</accession>
<evidence type="ECO:0000313" key="2">
    <source>
        <dbReference type="Proteomes" id="UP000223606"/>
    </source>
</evidence>
<keyword evidence="2" id="KW-1185">Reference proteome</keyword>